<dbReference type="AlphaFoldDB" id="A0A5E4CSI1"/>
<sequence length="219" mass="23774">MCATWSPPQLPQETVMAAESHRLEPGREQTFLLIGVVQAVADILDTFPLRQLGPHRASVPPRWPVSKLGPRTQLVPAGSQCVYWVSEGEGRAASLWETLCPRISSWTRGPHTLAQYLPGWPSALLSGSEVLLQRKAVSSCICGFQTDSCIQDVRGIGWECEGQKNLGAGGKRGSSHQCLLGCEAVPWGPAGGVRNTSKDSWWLPSPTDLQLFTGLLTFL</sequence>
<organism evidence="1">
    <name type="scientific">Marmota monax</name>
    <name type="common">Woodchuck</name>
    <dbReference type="NCBI Taxonomy" id="9995"/>
    <lineage>
        <taxon>Eukaryota</taxon>
        <taxon>Metazoa</taxon>
        <taxon>Chordata</taxon>
        <taxon>Craniata</taxon>
        <taxon>Vertebrata</taxon>
        <taxon>Euteleostomi</taxon>
        <taxon>Mammalia</taxon>
        <taxon>Eutheria</taxon>
        <taxon>Euarchontoglires</taxon>
        <taxon>Glires</taxon>
        <taxon>Rodentia</taxon>
        <taxon>Sciuromorpha</taxon>
        <taxon>Sciuridae</taxon>
        <taxon>Xerinae</taxon>
        <taxon>Marmotini</taxon>
        <taxon>Marmota</taxon>
    </lineage>
</organism>
<protein>
    <submittedName>
        <fullName evidence="1">Uncharacterized protein</fullName>
    </submittedName>
</protein>
<proteinExistence type="predicted"/>
<name>A0A5E4CSI1_MARMO</name>
<gene>
    <name evidence="1" type="ORF">MONAX_5E031749</name>
</gene>
<reference evidence="1" key="1">
    <citation type="submission" date="2019-04" db="EMBL/GenBank/DDBJ databases">
        <authorList>
            <person name="Alioto T."/>
            <person name="Alioto T."/>
        </authorList>
    </citation>
    <scope>NUCLEOTIDE SEQUENCE [LARGE SCALE GENOMIC DNA]</scope>
</reference>
<dbReference type="EMBL" id="CABDUW010001802">
    <property type="protein sequence ID" value="VTJ84119.1"/>
    <property type="molecule type" value="Genomic_DNA"/>
</dbReference>
<comment type="caution">
    <text evidence="1">The sequence shown here is derived from an EMBL/GenBank/DDBJ whole genome shotgun (WGS) entry which is preliminary data.</text>
</comment>
<accession>A0A5E4CSI1</accession>
<evidence type="ECO:0000313" key="1">
    <source>
        <dbReference type="EMBL" id="VTJ84119.1"/>
    </source>
</evidence>